<dbReference type="InterPro" id="IPR009003">
    <property type="entry name" value="Peptidase_S1_PA"/>
</dbReference>
<proteinExistence type="predicted"/>
<dbReference type="EMBL" id="LCMA01000008">
    <property type="protein sequence ID" value="KKU26542.1"/>
    <property type="molecule type" value="Genomic_DNA"/>
</dbReference>
<feature type="compositionally biased region" description="Polar residues" evidence="1">
    <location>
        <begin position="70"/>
        <end position="84"/>
    </location>
</feature>
<dbReference type="SUPFAM" id="SSF50494">
    <property type="entry name" value="Trypsin-like serine proteases"/>
    <property type="match status" value="1"/>
</dbReference>
<accession>A0A0G1P1P2</accession>
<dbReference type="Proteomes" id="UP000034175">
    <property type="component" value="Unassembled WGS sequence"/>
</dbReference>
<dbReference type="AlphaFoldDB" id="A0A0G1P1P2"/>
<comment type="caution">
    <text evidence="2">The sequence shown here is derived from an EMBL/GenBank/DDBJ whole genome shotgun (WGS) entry which is preliminary data.</text>
</comment>
<sequence>MLEKIFGILLGIIGVSTTAVQPPAPPTPVTTRTEPPIVKVVEKTATSAGNDAIKNIKDKSGDFSKLKSPYTDSNTAKAASVTKTPTKKPAARPEVKPPTKVSPPVATTSKVPEITNLATTSVSTVSSPPLLTLSPKLESAIPVPPPTDWNAINQKTREATVNIICTSKYGGSFEPLSGSGVIIDPRGIILTNAHIGQYFLLENYRVKDFLTCIARMGSPATPKYTLKLLYISKQWVQENYKNITSQKPMGTGEHDYALLQITGTTNPDLKLPQTFPAVAIDDSEDNIKTNNQTLLASYPAGFLGGIAIQRDLYVVSTIVNIGKRYTFRNGTLDAFSLGGSPVAQHGSSGSGAISGSGKLLGIIVTSTDAADTSKRDLDAISVAHINRSLLTETRLTLDSLLASDISAFGKNFDEETLPNIKKLFIDQLDSKSH</sequence>
<gene>
    <name evidence="2" type="ORF">UX39_C0008G0005</name>
</gene>
<dbReference type="Gene3D" id="2.40.10.120">
    <property type="match status" value="1"/>
</dbReference>
<feature type="region of interest" description="Disordered" evidence="1">
    <location>
        <begin position="51"/>
        <end position="108"/>
    </location>
</feature>
<evidence type="ECO:0000313" key="2">
    <source>
        <dbReference type="EMBL" id="KKU26542.1"/>
    </source>
</evidence>
<organism evidence="2 3">
    <name type="scientific">Candidatus Magasanikbacteria bacterium GW2011_GWA2_46_17</name>
    <dbReference type="NCBI Taxonomy" id="1619042"/>
    <lineage>
        <taxon>Bacteria</taxon>
        <taxon>Candidatus Magasanikiibacteriota</taxon>
    </lineage>
</organism>
<name>A0A0G1P1P2_9BACT</name>
<dbReference type="Pfam" id="PF13365">
    <property type="entry name" value="Trypsin_2"/>
    <property type="match status" value="1"/>
</dbReference>
<reference evidence="2 3" key="1">
    <citation type="journal article" date="2015" name="Nature">
        <title>rRNA introns, odd ribosomes, and small enigmatic genomes across a large radiation of phyla.</title>
        <authorList>
            <person name="Brown C.T."/>
            <person name="Hug L.A."/>
            <person name="Thomas B.C."/>
            <person name="Sharon I."/>
            <person name="Castelle C.J."/>
            <person name="Singh A."/>
            <person name="Wilkins M.J."/>
            <person name="Williams K.H."/>
            <person name="Banfield J.F."/>
        </authorList>
    </citation>
    <scope>NUCLEOTIDE SEQUENCE [LARGE SCALE GENOMIC DNA]</scope>
</reference>
<feature type="compositionally biased region" description="Basic and acidic residues" evidence="1">
    <location>
        <begin position="54"/>
        <end position="65"/>
    </location>
</feature>
<evidence type="ECO:0000256" key="1">
    <source>
        <dbReference type="SAM" id="MobiDB-lite"/>
    </source>
</evidence>
<protein>
    <submittedName>
        <fullName evidence="2">Uncharacterized protein</fullName>
    </submittedName>
</protein>
<evidence type="ECO:0000313" key="3">
    <source>
        <dbReference type="Proteomes" id="UP000034175"/>
    </source>
</evidence>